<keyword evidence="2" id="KW-1185">Reference proteome</keyword>
<dbReference type="RefSeq" id="WP_087697846.1">
    <property type="nucleotide sequence ID" value="NZ_JAJMMA010000047.1"/>
</dbReference>
<evidence type="ECO:0008006" key="3">
    <source>
        <dbReference type="Google" id="ProtNLM"/>
    </source>
</evidence>
<dbReference type="EMBL" id="NHOO01000007">
    <property type="protein sequence ID" value="OVE48376.1"/>
    <property type="molecule type" value="Genomic_DNA"/>
</dbReference>
<dbReference type="AlphaFoldDB" id="A0A202B9Y6"/>
<accession>A0A202B9Y6</accession>
<organism evidence="1 2">
    <name type="scientific">Chromobacterium violaceum</name>
    <dbReference type="NCBI Taxonomy" id="536"/>
    <lineage>
        <taxon>Bacteria</taxon>
        <taxon>Pseudomonadati</taxon>
        <taxon>Pseudomonadota</taxon>
        <taxon>Betaproteobacteria</taxon>
        <taxon>Neisseriales</taxon>
        <taxon>Chromobacteriaceae</taxon>
        <taxon>Chromobacterium</taxon>
    </lineage>
</organism>
<dbReference type="Pfam" id="PF16157">
    <property type="entry name" value="DUF4865"/>
    <property type="match status" value="1"/>
</dbReference>
<proteinExistence type="predicted"/>
<dbReference type="Proteomes" id="UP000196342">
    <property type="component" value="Unassembled WGS sequence"/>
</dbReference>
<dbReference type="InterPro" id="IPR032349">
    <property type="entry name" value="DUF4865"/>
</dbReference>
<reference evidence="1 2" key="1">
    <citation type="submission" date="2017-05" db="EMBL/GenBank/DDBJ databases">
        <title>Chromobacterium violaceum GHPS1 isolated from Hydrocarbon polluted soil in French Guiana display an awesome secondary metabolite arsenal and a battery of drug and heavy-metal-resistance and detoxification of xenobiotics proteins.</title>
        <authorList>
            <person name="Belbahri L."/>
        </authorList>
    </citation>
    <scope>NUCLEOTIDE SEQUENCE [LARGE SCALE GENOMIC DNA]</scope>
    <source>
        <strain evidence="1 2">GHPS1</strain>
    </source>
</reference>
<evidence type="ECO:0000313" key="2">
    <source>
        <dbReference type="Proteomes" id="UP000196342"/>
    </source>
</evidence>
<sequence>MMAMRYRIALPADYPMEIIEKRIAERGHLTDGMPGLGLKAYLYSRAGEAGAQANAYAPFYLWRRAEGMRDFLSGPGFAALCASFGRPAVESAAAWFGEWTDDVAEARYAMVERLPLPEGMGMEAARQAQQDWRDARSAAGDALALAAAFDPASWTMVRLSLSRRPLEPSDGGVCERYRVGRVSFGAPA</sequence>
<protein>
    <recommendedName>
        <fullName evidence="3">DUF4865 domain-containing protein</fullName>
    </recommendedName>
</protein>
<name>A0A202B9Y6_CHRVL</name>
<comment type="caution">
    <text evidence="1">The sequence shown here is derived from an EMBL/GenBank/DDBJ whole genome shotgun (WGS) entry which is preliminary data.</text>
</comment>
<gene>
    <name evidence="1" type="ORF">CBW21_10510</name>
</gene>
<evidence type="ECO:0000313" key="1">
    <source>
        <dbReference type="EMBL" id="OVE48376.1"/>
    </source>
</evidence>